<name>A0ABQ1S234_9SPHN</name>
<dbReference type="Proteomes" id="UP000619041">
    <property type="component" value="Unassembled WGS sequence"/>
</dbReference>
<reference evidence="2" key="1">
    <citation type="journal article" date="2019" name="Int. J. Syst. Evol. Microbiol.">
        <title>The Global Catalogue of Microorganisms (GCM) 10K type strain sequencing project: providing services to taxonomists for standard genome sequencing and annotation.</title>
        <authorList>
            <consortium name="The Broad Institute Genomics Platform"/>
            <consortium name="The Broad Institute Genome Sequencing Center for Infectious Disease"/>
            <person name="Wu L."/>
            <person name="Ma J."/>
        </authorList>
    </citation>
    <scope>NUCLEOTIDE SEQUENCE [LARGE SCALE GENOMIC DNA]</scope>
    <source>
        <strain evidence="2">CGMCC 1.15959</strain>
    </source>
</reference>
<evidence type="ECO:0000313" key="1">
    <source>
        <dbReference type="EMBL" id="GGD90100.1"/>
    </source>
</evidence>
<dbReference type="EMBL" id="BMKL01000001">
    <property type="protein sequence ID" value="GGD90100.1"/>
    <property type="molecule type" value="Genomic_DNA"/>
</dbReference>
<proteinExistence type="predicted"/>
<keyword evidence="2" id="KW-1185">Reference proteome</keyword>
<organism evidence="1 2">
    <name type="scientific">Tsuneonella deserti</name>
    <dbReference type="NCBI Taxonomy" id="2035528"/>
    <lineage>
        <taxon>Bacteria</taxon>
        <taxon>Pseudomonadati</taxon>
        <taxon>Pseudomonadota</taxon>
        <taxon>Alphaproteobacteria</taxon>
        <taxon>Sphingomonadales</taxon>
        <taxon>Erythrobacteraceae</taxon>
        <taxon>Tsuneonella</taxon>
    </lineage>
</organism>
<protein>
    <submittedName>
        <fullName evidence="1">Uncharacterized protein</fullName>
    </submittedName>
</protein>
<accession>A0ABQ1S234</accession>
<evidence type="ECO:0000313" key="2">
    <source>
        <dbReference type="Proteomes" id="UP000619041"/>
    </source>
</evidence>
<comment type="caution">
    <text evidence="1">The sequence shown here is derived from an EMBL/GenBank/DDBJ whole genome shotgun (WGS) entry which is preliminary data.</text>
</comment>
<gene>
    <name evidence="1" type="ORF">GCM10011515_07120</name>
</gene>
<sequence length="97" mass="11056">MQEGDRVIEQQVRRLMAEGKGPGAIKGAFLYLDTLRGFEHYTLFSREAQQPERRGKLIENALQVGCSCSSDREAGRTRRVGSALTDRVDRQFRKARK</sequence>